<dbReference type="Gene3D" id="1.20.1250.20">
    <property type="entry name" value="MFS general substrate transporter like domains"/>
    <property type="match status" value="1"/>
</dbReference>
<dbReference type="InterPro" id="IPR036259">
    <property type="entry name" value="MFS_trans_sf"/>
</dbReference>
<name>A0A1H3A908_9RHOB</name>
<sequence>MPPTPTHPAAGTAAWPVWALAVGQTLGYAAFAYIFAALILSWEGDLGWSKTTFALGPMVSVALSAVLAPLAGRMVDRGLGVYMLTFGAALGGVALIGLSQVTTPAHYIAAWVVIGLAHAACLYDVCFAFLIRRFGAQARPRIVRVTLVAGFASTIAFPTGAALAGALGWRGAVLVAAGAVLCVMVPLHFLAARAIRAGTPQPSAASLAEGRAAPAIALRRPAFWGLAALFASLSLNHWMLVAFMVPLLSAQGVALTWAVTAASSVGVAQTIGRLVLFRYDGRIGTRGTALIVTGAQVVAALMLLAVGLSPVVVLAFALLQGAALGIMTILRPVMVAETLGQAGFGAINGMLSIPAQGAMAVAPLFAALLFDGIGPMALIAAAFAAALLALGLALALTRRHGENTV</sequence>
<dbReference type="GO" id="GO:0022857">
    <property type="term" value="F:transmembrane transporter activity"/>
    <property type="evidence" value="ECO:0007669"/>
    <property type="project" value="InterPro"/>
</dbReference>
<keyword evidence="1 4" id="KW-0812">Transmembrane</keyword>
<organism evidence="5 6">
    <name type="scientific">Roseicitreum antarcticum</name>
    <dbReference type="NCBI Taxonomy" id="564137"/>
    <lineage>
        <taxon>Bacteria</taxon>
        <taxon>Pseudomonadati</taxon>
        <taxon>Pseudomonadota</taxon>
        <taxon>Alphaproteobacteria</taxon>
        <taxon>Rhodobacterales</taxon>
        <taxon>Paracoccaceae</taxon>
        <taxon>Roseicitreum</taxon>
    </lineage>
</organism>
<feature type="transmembrane region" description="Helical" evidence="4">
    <location>
        <begin position="254"/>
        <end position="276"/>
    </location>
</feature>
<keyword evidence="3 4" id="KW-0472">Membrane</keyword>
<keyword evidence="6" id="KW-1185">Reference proteome</keyword>
<keyword evidence="2 4" id="KW-1133">Transmembrane helix</keyword>
<dbReference type="InterPro" id="IPR011701">
    <property type="entry name" value="MFS"/>
</dbReference>
<dbReference type="OrthoDB" id="7200137at2"/>
<dbReference type="RefSeq" id="WP_092889829.1">
    <property type="nucleotide sequence ID" value="NZ_CP061498.1"/>
</dbReference>
<feature type="transmembrane region" description="Helical" evidence="4">
    <location>
        <begin position="223"/>
        <end position="248"/>
    </location>
</feature>
<gene>
    <name evidence="5" type="ORF">SAMN04488238_106229</name>
</gene>
<reference evidence="5 6" key="1">
    <citation type="submission" date="2016-10" db="EMBL/GenBank/DDBJ databases">
        <authorList>
            <person name="de Groot N.N."/>
        </authorList>
    </citation>
    <scope>NUCLEOTIDE SEQUENCE [LARGE SCALE GENOMIC DNA]</scope>
    <source>
        <strain evidence="5 6">CGMCC 1.8894</strain>
    </source>
</reference>
<evidence type="ECO:0000313" key="5">
    <source>
        <dbReference type="EMBL" id="SDX25359.1"/>
    </source>
</evidence>
<proteinExistence type="predicted"/>
<evidence type="ECO:0000256" key="2">
    <source>
        <dbReference type="ARBA" id="ARBA00022989"/>
    </source>
</evidence>
<evidence type="ECO:0000313" key="6">
    <source>
        <dbReference type="Proteomes" id="UP000198539"/>
    </source>
</evidence>
<feature type="transmembrane region" description="Helical" evidence="4">
    <location>
        <begin position="79"/>
        <end position="101"/>
    </location>
</feature>
<evidence type="ECO:0000256" key="3">
    <source>
        <dbReference type="ARBA" id="ARBA00023136"/>
    </source>
</evidence>
<evidence type="ECO:0000256" key="4">
    <source>
        <dbReference type="SAM" id="Phobius"/>
    </source>
</evidence>
<feature type="transmembrane region" description="Helical" evidence="4">
    <location>
        <begin position="376"/>
        <end position="396"/>
    </location>
</feature>
<evidence type="ECO:0000256" key="1">
    <source>
        <dbReference type="ARBA" id="ARBA00022692"/>
    </source>
</evidence>
<dbReference type="Pfam" id="PF07690">
    <property type="entry name" value="MFS_1"/>
    <property type="match status" value="1"/>
</dbReference>
<feature type="transmembrane region" description="Helical" evidence="4">
    <location>
        <begin position="142"/>
        <end position="166"/>
    </location>
</feature>
<accession>A0A1H3A908</accession>
<feature type="transmembrane region" description="Helical" evidence="4">
    <location>
        <begin position="12"/>
        <end position="40"/>
    </location>
</feature>
<feature type="transmembrane region" description="Helical" evidence="4">
    <location>
        <begin position="172"/>
        <end position="191"/>
    </location>
</feature>
<dbReference type="EMBL" id="FNOM01000006">
    <property type="protein sequence ID" value="SDX25359.1"/>
    <property type="molecule type" value="Genomic_DNA"/>
</dbReference>
<dbReference type="Proteomes" id="UP000198539">
    <property type="component" value="Unassembled WGS sequence"/>
</dbReference>
<feature type="transmembrane region" description="Helical" evidence="4">
    <location>
        <begin position="52"/>
        <end position="72"/>
    </location>
</feature>
<dbReference type="AlphaFoldDB" id="A0A1H3A908"/>
<feature type="transmembrane region" description="Helical" evidence="4">
    <location>
        <begin position="312"/>
        <end position="330"/>
    </location>
</feature>
<dbReference type="SUPFAM" id="SSF103473">
    <property type="entry name" value="MFS general substrate transporter"/>
    <property type="match status" value="1"/>
</dbReference>
<feature type="transmembrane region" description="Helical" evidence="4">
    <location>
        <begin position="342"/>
        <end position="370"/>
    </location>
</feature>
<feature type="transmembrane region" description="Helical" evidence="4">
    <location>
        <begin position="288"/>
        <end position="306"/>
    </location>
</feature>
<protein>
    <submittedName>
        <fullName evidence="5">Predicted arabinose efflux permease, MFS family</fullName>
    </submittedName>
</protein>
<feature type="transmembrane region" description="Helical" evidence="4">
    <location>
        <begin position="107"/>
        <end position="130"/>
    </location>
</feature>